<keyword evidence="1" id="KW-0479">Metal-binding</keyword>
<keyword evidence="1" id="KW-0863">Zinc-finger</keyword>
<protein>
    <submittedName>
        <fullName evidence="5">Uncharacterized protein LOC108623631 isoform X1</fullName>
    </submittedName>
</protein>
<feature type="region of interest" description="Disordered" evidence="2">
    <location>
        <begin position="119"/>
        <end position="144"/>
    </location>
</feature>
<reference evidence="5" key="1">
    <citation type="submission" date="2025-08" db="UniProtKB">
        <authorList>
            <consortium name="RefSeq"/>
        </authorList>
    </citation>
    <scope>IDENTIFICATION</scope>
    <source>
        <tissue evidence="5">Whole body</tissue>
    </source>
</reference>
<dbReference type="PROSITE" id="PS00028">
    <property type="entry name" value="ZINC_FINGER_C2H2_1"/>
    <property type="match status" value="2"/>
</dbReference>
<feature type="domain" description="C2H2-type" evidence="3">
    <location>
        <begin position="565"/>
        <end position="588"/>
    </location>
</feature>
<evidence type="ECO:0000259" key="3">
    <source>
        <dbReference type="PROSITE" id="PS50157"/>
    </source>
</evidence>
<dbReference type="Gene3D" id="3.30.160.60">
    <property type="entry name" value="Classic Zinc Finger"/>
    <property type="match status" value="1"/>
</dbReference>
<evidence type="ECO:0000256" key="1">
    <source>
        <dbReference type="PROSITE-ProRule" id="PRU00042"/>
    </source>
</evidence>
<dbReference type="SUPFAM" id="SSF57667">
    <property type="entry name" value="beta-beta-alpha zinc fingers"/>
    <property type="match status" value="1"/>
</dbReference>
<keyword evidence="4" id="KW-1185">Reference proteome</keyword>
<feature type="compositionally biased region" description="Basic and acidic residues" evidence="2">
    <location>
        <begin position="327"/>
        <end position="336"/>
    </location>
</feature>
<dbReference type="InterPro" id="IPR013087">
    <property type="entry name" value="Znf_C2H2_type"/>
</dbReference>
<dbReference type="RefSeq" id="XP_017877764.2">
    <property type="nucleotide sequence ID" value="XM_018022275.2"/>
</dbReference>
<evidence type="ECO:0000313" key="5">
    <source>
        <dbReference type="RefSeq" id="XP_017877764.2"/>
    </source>
</evidence>
<evidence type="ECO:0000313" key="4">
    <source>
        <dbReference type="Proteomes" id="UP000694925"/>
    </source>
</evidence>
<proteinExistence type="predicted"/>
<dbReference type="PROSITE" id="PS50157">
    <property type="entry name" value="ZINC_FINGER_C2H2_2"/>
    <property type="match status" value="2"/>
</dbReference>
<feature type="compositionally biased region" description="Polar residues" evidence="2">
    <location>
        <begin position="376"/>
        <end position="391"/>
    </location>
</feature>
<sequence>MQYDKRMDIYSTVSIEDCVWKELDEVYRLNAYLNLNFNYCASVFKKALRKVPNILKNSTKLHRMSRTKEIRGENHAYDASEQAAENSIVKQENKIQLRRSTRRKQQLLPLQIVTHSNGWRKKSNRRSNKSRKRRTTIRHNSEGETSVVVKEPKIEYYDLTTDLSPDCQKIECYDLTTDLSPDCPKIECYDLTTDLSPDCPKIGCYNVTTDSSPDCPKIECYDVTTDFSSDCPKIECYDVTTDFNPDCPTPSLLQEIDARVLKDSIDFTSNEIFNTFHYEFFDNNLNSTMEMIPVEVDSSYNICDSSGVDINDNECKLYQVVDDENKESISADKSNDNECNSYQSADDENKESISADKSNDNECNVYQAADDEDKQSISTDKPNDNECNAYQTADDENKESISADKSISSEYLGIDSDFHCNSCPENCVLNTIEHEMDDLKEDLEVETLESVDEDSYVNNINEETSINLTVEKGDFLFTDINSTLITLIDSTGEVAEGTMFDAVPMDQPTINQGKSVDLCMHEETQSLSLNVFAGENSICDSCGMLSSQIDNFNEHLEACRANKPYKCEICMRPYRYKSSLYKHIRVKHYHPINDGSDLYTCKVCNKVYCKFGHFLTHIAIHEEYF</sequence>
<dbReference type="KEGG" id="ccal:108623631"/>
<dbReference type="InterPro" id="IPR036236">
    <property type="entry name" value="Znf_C2H2_sf"/>
</dbReference>
<dbReference type="AlphaFoldDB" id="A0AAJ7IVP2"/>
<evidence type="ECO:0000256" key="2">
    <source>
        <dbReference type="SAM" id="MobiDB-lite"/>
    </source>
</evidence>
<dbReference type="SMART" id="SM00355">
    <property type="entry name" value="ZnF_C2H2"/>
    <property type="match status" value="2"/>
</dbReference>
<keyword evidence="1" id="KW-0862">Zinc</keyword>
<organism evidence="4 5">
    <name type="scientific">Ceratina calcarata</name>
    <dbReference type="NCBI Taxonomy" id="156304"/>
    <lineage>
        <taxon>Eukaryota</taxon>
        <taxon>Metazoa</taxon>
        <taxon>Ecdysozoa</taxon>
        <taxon>Arthropoda</taxon>
        <taxon>Hexapoda</taxon>
        <taxon>Insecta</taxon>
        <taxon>Pterygota</taxon>
        <taxon>Neoptera</taxon>
        <taxon>Endopterygota</taxon>
        <taxon>Hymenoptera</taxon>
        <taxon>Apocrita</taxon>
        <taxon>Aculeata</taxon>
        <taxon>Apoidea</taxon>
        <taxon>Anthophila</taxon>
        <taxon>Apidae</taxon>
        <taxon>Ceratina</taxon>
        <taxon>Zadontomerus</taxon>
    </lineage>
</organism>
<name>A0AAJ7IVP2_9HYME</name>
<feature type="region of interest" description="Disordered" evidence="2">
    <location>
        <begin position="327"/>
        <end position="402"/>
    </location>
</feature>
<dbReference type="GO" id="GO:0008270">
    <property type="term" value="F:zinc ion binding"/>
    <property type="evidence" value="ECO:0007669"/>
    <property type="project" value="UniProtKB-KW"/>
</dbReference>
<dbReference type="Proteomes" id="UP000694925">
    <property type="component" value="Unplaced"/>
</dbReference>
<feature type="compositionally biased region" description="Basic and acidic residues" evidence="2">
    <location>
        <begin position="350"/>
        <end position="360"/>
    </location>
</feature>
<feature type="compositionally biased region" description="Basic residues" evidence="2">
    <location>
        <begin position="119"/>
        <end position="137"/>
    </location>
</feature>
<gene>
    <name evidence="5" type="primary">LOC108623631</name>
</gene>
<feature type="domain" description="C2H2-type" evidence="3">
    <location>
        <begin position="599"/>
        <end position="621"/>
    </location>
</feature>
<accession>A0AAJ7IVP2</accession>
<dbReference type="GeneID" id="108623631"/>